<keyword evidence="6 15" id="KW-0347">Helicase</keyword>
<dbReference type="SUPFAM" id="SSF52980">
    <property type="entry name" value="Restriction endonuclease-like"/>
    <property type="match status" value="1"/>
</dbReference>
<evidence type="ECO:0000256" key="11">
    <source>
        <dbReference type="ARBA" id="ARBA00023204"/>
    </source>
</evidence>
<dbReference type="Gene3D" id="3.90.320.10">
    <property type="match status" value="1"/>
</dbReference>
<dbReference type="PANTHER" id="PTHR11070:SF23">
    <property type="entry name" value="RECBCD ENZYME SUBUNIT RECB"/>
    <property type="match status" value="1"/>
</dbReference>
<dbReference type="CDD" id="cd22352">
    <property type="entry name" value="RecB_C-like"/>
    <property type="match status" value="1"/>
</dbReference>
<keyword evidence="1 15" id="KW-0540">Nuclease</keyword>
<keyword evidence="5 15" id="KW-0378">Hydrolase</keyword>
<keyword evidence="4 15" id="KW-0227">DNA damage</keyword>
<keyword evidence="20" id="KW-1185">Reference proteome</keyword>
<evidence type="ECO:0000313" key="19">
    <source>
        <dbReference type="EMBL" id="PCS23640.1"/>
    </source>
</evidence>
<evidence type="ECO:0000256" key="7">
    <source>
        <dbReference type="ARBA" id="ARBA00022839"/>
    </source>
</evidence>
<evidence type="ECO:0000256" key="1">
    <source>
        <dbReference type="ARBA" id="ARBA00022722"/>
    </source>
</evidence>
<dbReference type="InterPro" id="IPR014017">
    <property type="entry name" value="DNA_helicase_UvrD-like_C"/>
</dbReference>
<evidence type="ECO:0000256" key="14">
    <source>
        <dbReference type="ARBA" id="ARBA00048988"/>
    </source>
</evidence>
<keyword evidence="8 15" id="KW-0067">ATP-binding</keyword>
<keyword evidence="10 15" id="KW-0238">DNA-binding</keyword>
<comment type="catalytic activity">
    <reaction evidence="14 15">
        <text>ATP + H2O = ADP + phosphate + H(+)</text>
        <dbReference type="Rhea" id="RHEA:13065"/>
        <dbReference type="ChEBI" id="CHEBI:15377"/>
        <dbReference type="ChEBI" id="CHEBI:15378"/>
        <dbReference type="ChEBI" id="CHEBI:30616"/>
        <dbReference type="ChEBI" id="CHEBI:43474"/>
        <dbReference type="ChEBI" id="CHEBI:456216"/>
        <dbReference type="EC" id="5.6.2.4"/>
    </reaction>
</comment>
<comment type="cofactor">
    <cofactor evidence="15">
        <name>Mg(2+)</name>
        <dbReference type="ChEBI" id="CHEBI:18420"/>
    </cofactor>
    <text evidence="15">Binds 1 Mg(2+) ion per subunit.</text>
</comment>
<keyword evidence="9 15" id="KW-0460">Magnesium</keyword>
<evidence type="ECO:0000256" key="15">
    <source>
        <dbReference type="HAMAP-Rule" id="MF_01485"/>
    </source>
</evidence>
<evidence type="ECO:0000256" key="5">
    <source>
        <dbReference type="ARBA" id="ARBA00022801"/>
    </source>
</evidence>
<proteinExistence type="inferred from homology"/>
<dbReference type="RefSeq" id="WP_097355877.1">
    <property type="nucleotide sequence ID" value="NZ_CAWNJE010000005.1"/>
</dbReference>
<evidence type="ECO:0000256" key="13">
    <source>
        <dbReference type="ARBA" id="ARBA00034617"/>
    </source>
</evidence>
<dbReference type="GO" id="GO:0008854">
    <property type="term" value="F:exodeoxyribonuclease V activity"/>
    <property type="evidence" value="ECO:0007669"/>
    <property type="project" value="UniProtKB-EC"/>
</dbReference>
<feature type="active site" description="For nuclease activity" evidence="15">
    <location>
        <position position="1085"/>
    </location>
</feature>
<evidence type="ECO:0000256" key="10">
    <source>
        <dbReference type="ARBA" id="ARBA00023125"/>
    </source>
</evidence>
<feature type="region of interest" description="Nuclease activity, interacts with RecD and RecA" evidence="15">
    <location>
        <begin position="899"/>
        <end position="1186"/>
    </location>
</feature>
<dbReference type="EMBL" id="NBYY01000009">
    <property type="protein sequence ID" value="PCS23640.1"/>
    <property type="molecule type" value="Genomic_DNA"/>
</dbReference>
<dbReference type="SUPFAM" id="SSF52540">
    <property type="entry name" value="P-loop containing nucleoside triphosphate hydrolases"/>
    <property type="match status" value="1"/>
</dbReference>
<organism evidence="19 20">
    <name type="scientific">Candidatus Enterovibrio escicola</name>
    <dbReference type="NCBI Taxonomy" id="1927127"/>
    <lineage>
        <taxon>Bacteria</taxon>
        <taxon>Pseudomonadati</taxon>
        <taxon>Pseudomonadota</taxon>
        <taxon>Gammaproteobacteria</taxon>
        <taxon>Vibrionales</taxon>
        <taxon>Vibrionaceae</taxon>
        <taxon>Enterovibrio</taxon>
    </lineage>
</organism>
<evidence type="ECO:0000259" key="17">
    <source>
        <dbReference type="PROSITE" id="PS51198"/>
    </source>
</evidence>
<evidence type="ECO:0000256" key="16">
    <source>
        <dbReference type="PROSITE-ProRule" id="PRU00560"/>
    </source>
</evidence>
<dbReference type="InterPro" id="IPR000212">
    <property type="entry name" value="DNA_helicase_UvrD/REP"/>
</dbReference>
<evidence type="ECO:0000256" key="3">
    <source>
        <dbReference type="ARBA" id="ARBA00022741"/>
    </source>
</evidence>
<comment type="miscellaneous">
    <text evidence="15">In the RecBCD complex, RecB has a slow 3'-5' helicase, an exonuclease activity and loads RecA onto ssDNA, RecD has a fast 5'-3' helicase activity, while RecC stimulates the ATPase and processivity of the RecB helicase and contributes to recognition of the Chi site.</text>
</comment>
<evidence type="ECO:0000256" key="4">
    <source>
        <dbReference type="ARBA" id="ARBA00022763"/>
    </source>
</evidence>
<feature type="region of interest" description="DNA-binding and helicase activity, interacts with RecC" evidence="15">
    <location>
        <begin position="1"/>
        <end position="855"/>
    </location>
</feature>
<keyword evidence="12 15" id="KW-0413">Isomerase</keyword>
<feature type="binding site" evidence="15">
    <location>
        <position position="1085"/>
    </location>
    <ligand>
        <name>Mg(2+)</name>
        <dbReference type="ChEBI" id="CHEBI:18420"/>
    </ligand>
</feature>
<dbReference type="AlphaFoldDB" id="A0A2A5T6C0"/>
<dbReference type="Pfam" id="PF00580">
    <property type="entry name" value="UvrD-helicase"/>
    <property type="match status" value="1"/>
</dbReference>
<keyword evidence="11 15" id="KW-0234">DNA repair</keyword>
<dbReference type="PROSITE" id="PS51198">
    <property type="entry name" value="UVRD_HELICASE_ATP_BIND"/>
    <property type="match status" value="1"/>
</dbReference>
<dbReference type="GO" id="GO:0000287">
    <property type="term" value="F:magnesium ion binding"/>
    <property type="evidence" value="ECO:0007669"/>
    <property type="project" value="UniProtKB-UniRule"/>
</dbReference>
<dbReference type="Proteomes" id="UP000219020">
    <property type="component" value="Unassembled WGS sequence"/>
</dbReference>
<evidence type="ECO:0000256" key="2">
    <source>
        <dbReference type="ARBA" id="ARBA00022723"/>
    </source>
</evidence>
<keyword evidence="2 15" id="KW-0479">Metal-binding</keyword>
<comment type="domain">
    <text evidence="15">The N-terminal DNA-binding domain is a ssDNA-dependent ATPase and has ATP-dependent 3'-5' helicase function. This domain interacts with RecC.</text>
</comment>
<evidence type="ECO:0000256" key="9">
    <source>
        <dbReference type="ARBA" id="ARBA00022842"/>
    </source>
</evidence>
<dbReference type="InterPro" id="IPR027417">
    <property type="entry name" value="P-loop_NTPase"/>
</dbReference>
<dbReference type="GO" id="GO:0043138">
    <property type="term" value="F:3'-5' DNA helicase activity"/>
    <property type="evidence" value="ECO:0007669"/>
    <property type="project" value="UniProtKB-UniRule"/>
</dbReference>
<comment type="catalytic activity">
    <reaction evidence="15">
        <text>Exonucleolytic cleavage (in the presence of ATP) in either 5'- to 3'- or 3'- to 5'-direction to yield 5'-phosphooligonucleotides.</text>
        <dbReference type="EC" id="3.1.11.5"/>
    </reaction>
</comment>
<dbReference type="EC" id="3.1.11.5" evidence="15"/>
<dbReference type="GO" id="GO:0003677">
    <property type="term" value="F:DNA binding"/>
    <property type="evidence" value="ECO:0007669"/>
    <property type="project" value="UniProtKB-UniRule"/>
</dbReference>
<comment type="caution">
    <text evidence="19">The sequence shown here is derived from an EMBL/GenBank/DDBJ whole genome shotgun (WGS) entry which is preliminary data.</text>
</comment>
<dbReference type="Gene3D" id="1.10.3170.10">
    <property type="entry name" value="Recbcd, chain B, domain 2"/>
    <property type="match status" value="1"/>
</dbReference>
<dbReference type="InterPro" id="IPR011335">
    <property type="entry name" value="Restrct_endonuc-II-like"/>
</dbReference>
<keyword evidence="7 15" id="KW-0269">Exonuclease</keyword>
<protein>
    <recommendedName>
        <fullName evidence="15">RecBCD enzyme subunit RecB</fullName>
        <ecNumber evidence="15">3.1.11.5</ecNumber>
        <ecNumber evidence="15">5.6.2.4</ecNumber>
    </recommendedName>
    <alternativeName>
        <fullName evidence="15">DNA 3'-5' helicase subunit RecB</fullName>
    </alternativeName>
    <alternativeName>
        <fullName evidence="15">Exonuclease V subunit RecB</fullName>
        <shortName evidence="15">ExoV subunit RecB</shortName>
    </alternativeName>
    <alternativeName>
        <fullName evidence="15">Helicase/nuclease RecBCD subunit RecB</fullName>
    </alternativeName>
</protein>
<comment type="similarity">
    <text evidence="15">Belongs to the helicase family. UvrD subfamily.</text>
</comment>
<dbReference type="EC" id="5.6.2.4" evidence="15"/>
<dbReference type="GO" id="GO:0000724">
    <property type="term" value="P:double-strand break repair via homologous recombination"/>
    <property type="evidence" value="ECO:0007669"/>
    <property type="project" value="UniProtKB-UniRule"/>
</dbReference>
<dbReference type="Gene3D" id="3.40.50.300">
    <property type="entry name" value="P-loop containing nucleotide triphosphate hydrolases"/>
    <property type="match status" value="2"/>
</dbReference>
<sequence length="1186" mass="135434">MQNQTLHTLSFPLHGQRLIEASAGTGKTFTIAGLYLRLLLGHGSKETAHQIPLTVDKILVVTFTEAATQELKNRIRERIHDARLAFSRGKSGNPAIQPLLDAMANHSDGERLLLQAERQMDESAIYTIHGFCRRMLAQNAFESGSLFTTEFLTDETALHERAVADFWRQQFYPLARSLVGVVSGYWNGPSALLKEISMYLSGPLVTISAPLMPDDLAALHKRNLQRIDDVKIKWLEAVNNLELLIYSSGVDKRIYNKRTLPNWLAEISKWANQPTSHYCLPTKFNRFSANTLSEKTKKGEAPQHPVFEAIDRLLAKPFTLKDMLTAHAIREVRYLLAQEKRRSGRLSFDELLSQLAESLRKDNGKLLATCIRTLYPVAMIDEFQDTDPQQYQIFSDIYANSPHCGLFMIGDPKQAIYAFRGADIFTYIHARRQVENHYNLSTNWRSTADMVAAVNHVFKHAYAPFIYEEDIPFLAVEHSPNSNCRYWSLNGETQVAMTFWLEEGTDLQTKNDYEEKMASATASSIHQILGAAIEKRAYFYNGKRNIKVKANNITVLVRTRSEAVKVKQALARQDILSVYLSNRDSVFVSPLALDLQRLLTAVLTPDNDRALRTALASRLFALTAKDIDTLNHDEEMWERVVIEFSTYQTIWFNRGVLPMLRKVIQHRMIAERLLCEENGDRLLTDLLHLGELLQQESQTLDSHHALLRWLVDHIDSPNGNCEEQQVRLESERDLVRIVTIHKSKGLEYGLVYLPFSCNFRPSDRPFFHKNDSTPVLELTNSEFAIEMSDRERLAEDLRLIYVALTRAIYGCFIGLAPLKNGRRSYGDTGLHKSAMGYLIQRGIPADVEGLHTAVSSLLEGQVHMRVTPPPCNEMGKLPFIDGYTNLLSARIFKGSIRNHWKLTSYSRLVNQGYPSSLSELTKFDVYAKEELLLESDKTLETCASIFQFPCGKRHGTFLHTLFEHVSFWQDMYHEDVENMIRHALSLENYDEAWTPVLQKLLTDVVSHPLNDGLTLSKIDDVARLTEMEFIMPLDSLQCNRVNRHIKRYDTLSAKAGDLKFDTVSGMLKGFIDLVFCWKGRYYVVDWKSNYLGDSSADYTKDALASAMVEHRYDFQYQIYSLALHRFLSQRLVDYDITKHFGGVYYLFIRGIEADMQHGIFYIKPSKALIDGLDTLFNNGVSNADES</sequence>
<dbReference type="NCBIfam" id="TIGR00609">
    <property type="entry name" value="recB"/>
    <property type="match status" value="1"/>
</dbReference>
<reference evidence="20" key="1">
    <citation type="submission" date="2017-04" db="EMBL/GenBank/DDBJ databases">
        <title>Genome evolution of the luminous symbionts of deep sea anglerfish.</title>
        <authorList>
            <person name="Hendry T.A."/>
        </authorList>
    </citation>
    <scope>NUCLEOTIDE SEQUENCE [LARGE SCALE GENOMIC DNA]</scope>
</reference>
<evidence type="ECO:0000313" key="20">
    <source>
        <dbReference type="Proteomes" id="UP000219020"/>
    </source>
</evidence>
<dbReference type="PANTHER" id="PTHR11070">
    <property type="entry name" value="UVRD / RECB / PCRA DNA HELICASE FAMILY MEMBER"/>
    <property type="match status" value="1"/>
</dbReference>
<evidence type="ECO:0000256" key="6">
    <source>
        <dbReference type="ARBA" id="ARBA00022806"/>
    </source>
</evidence>
<keyword evidence="3 15" id="KW-0547">Nucleotide-binding</keyword>
<dbReference type="Gene3D" id="1.10.486.10">
    <property type="entry name" value="PCRA, domain 4"/>
    <property type="match status" value="1"/>
</dbReference>
<dbReference type="GeneID" id="66951044"/>
<feature type="binding site" evidence="16">
    <location>
        <begin position="21"/>
        <end position="28"/>
    </location>
    <ligand>
        <name>ATP</name>
        <dbReference type="ChEBI" id="CHEBI:30616"/>
    </ligand>
</feature>
<dbReference type="GO" id="GO:0005524">
    <property type="term" value="F:ATP binding"/>
    <property type="evidence" value="ECO:0007669"/>
    <property type="project" value="UniProtKB-UniRule"/>
</dbReference>
<feature type="domain" description="UvrD-like helicase C-terminal" evidence="18">
    <location>
        <begin position="448"/>
        <end position="745"/>
    </location>
</feature>
<name>A0A2A5T6C0_9GAMM</name>
<dbReference type="InterPro" id="IPR004586">
    <property type="entry name" value="RecB"/>
</dbReference>
<comment type="subunit">
    <text evidence="15">Heterotrimer of RecB, RecC and RecD. All subunits contribute to DNA-binding. Interacts with RecA.</text>
</comment>
<feature type="binding site" evidence="15">
    <location>
        <position position="959"/>
    </location>
    <ligand>
        <name>Mg(2+)</name>
        <dbReference type="ChEBI" id="CHEBI:18420"/>
    </ligand>
</feature>
<dbReference type="HAMAP" id="MF_01485">
    <property type="entry name" value="RecB"/>
    <property type="match status" value="1"/>
</dbReference>
<evidence type="ECO:0000259" key="18">
    <source>
        <dbReference type="PROSITE" id="PS51217"/>
    </source>
</evidence>
<evidence type="ECO:0000256" key="8">
    <source>
        <dbReference type="ARBA" id="ARBA00022840"/>
    </source>
</evidence>
<dbReference type="InterPro" id="IPR014016">
    <property type="entry name" value="UvrD-like_ATP-bd"/>
</dbReference>
<evidence type="ECO:0000256" key="12">
    <source>
        <dbReference type="ARBA" id="ARBA00023235"/>
    </source>
</evidence>
<comment type="domain">
    <text evidence="15">The C-terminal domain has nuclease activity and interacts with RecD. It interacts with RecA, facilitating its loading onto ssDNA.</text>
</comment>
<dbReference type="Pfam" id="PF13361">
    <property type="entry name" value="UvrD_C"/>
    <property type="match status" value="1"/>
</dbReference>
<comment type="catalytic activity">
    <reaction evidence="13 15">
        <text>Couples ATP hydrolysis with the unwinding of duplex DNA by translocating in the 3'-5' direction.</text>
        <dbReference type="EC" id="5.6.2.4"/>
    </reaction>
</comment>
<dbReference type="GO" id="GO:0005829">
    <property type="term" value="C:cytosol"/>
    <property type="evidence" value="ECO:0007669"/>
    <property type="project" value="TreeGrafter"/>
</dbReference>
<dbReference type="InterPro" id="IPR011604">
    <property type="entry name" value="PDDEXK-like_dom_sf"/>
</dbReference>
<feature type="domain" description="UvrD-like helicase ATP-binding" evidence="17">
    <location>
        <begin position="1"/>
        <end position="447"/>
    </location>
</feature>
<feature type="binding site" evidence="15">
    <location>
        <position position="1072"/>
    </location>
    <ligand>
        <name>Mg(2+)</name>
        <dbReference type="ChEBI" id="CHEBI:18420"/>
    </ligand>
</feature>
<dbReference type="GO" id="GO:0016887">
    <property type="term" value="F:ATP hydrolysis activity"/>
    <property type="evidence" value="ECO:0007669"/>
    <property type="project" value="RHEA"/>
</dbReference>
<gene>
    <name evidence="15" type="primary">recB</name>
    <name evidence="19" type="ORF">BTN49_0609</name>
</gene>
<accession>A0A2A5T6C0</accession>
<comment type="function">
    <text evidence="15">A helicase/nuclease that prepares dsDNA breaks (DSB) for recombinational DNA repair. Binds to DSBs and unwinds DNA via a highly rapid and processive ATP-dependent bidirectional helicase activity. Unwinds dsDNA until it encounters a Chi (crossover hotspot instigator) sequence from the 3' direction. Cuts ssDNA a few nucleotides 3' to the Chi site. The properties and activities of the enzyme are changed at Chi. The Chi-altered holoenzyme produces a long 3'-ssDNA overhang and facilitates RecA-binding to the ssDNA for homologous DNA recombination and repair. Holoenzyme degrades any linearized DNA that is unable to undergo homologous recombination. In the holoenzyme this subunit contributes ATPase, 3'-5' helicase, exonuclease activity and loads RecA onto ssDNA.</text>
</comment>
<dbReference type="GO" id="GO:0009338">
    <property type="term" value="C:exodeoxyribonuclease V complex"/>
    <property type="evidence" value="ECO:0007669"/>
    <property type="project" value="TreeGrafter"/>
</dbReference>
<dbReference type="PROSITE" id="PS51217">
    <property type="entry name" value="UVRD_HELICASE_CTER"/>
    <property type="match status" value="1"/>
</dbReference>